<dbReference type="Proteomes" id="UP000026962">
    <property type="component" value="Chromosome 1"/>
</dbReference>
<evidence type="ECO:0000313" key="1">
    <source>
        <dbReference type="EnsemblPlants" id="OPUNC01G36810.1"/>
    </source>
</evidence>
<keyword evidence="2" id="KW-1185">Reference proteome</keyword>
<reference evidence="1" key="2">
    <citation type="submission" date="2018-05" db="EMBL/GenBank/DDBJ databases">
        <title>OpunRS2 (Oryza punctata Reference Sequence Version 2).</title>
        <authorList>
            <person name="Zhang J."/>
            <person name="Kudrna D."/>
            <person name="Lee S."/>
            <person name="Talag J."/>
            <person name="Welchert J."/>
            <person name="Wing R.A."/>
        </authorList>
    </citation>
    <scope>NUCLEOTIDE SEQUENCE [LARGE SCALE GENOMIC DNA]</scope>
</reference>
<name>A0A0E0JRB2_ORYPU</name>
<dbReference type="AlphaFoldDB" id="A0A0E0JRB2"/>
<dbReference type="Gramene" id="OPUNC01G36810.1">
    <property type="protein sequence ID" value="OPUNC01G36810.1"/>
    <property type="gene ID" value="OPUNC01G36810"/>
</dbReference>
<reference evidence="1" key="1">
    <citation type="submission" date="2015-04" db="UniProtKB">
        <authorList>
            <consortium name="EnsemblPlants"/>
        </authorList>
    </citation>
    <scope>IDENTIFICATION</scope>
</reference>
<organism evidence="1">
    <name type="scientific">Oryza punctata</name>
    <name type="common">Red rice</name>
    <dbReference type="NCBI Taxonomy" id="4537"/>
    <lineage>
        <taxon>Eukaryota</taxon>
        <taxon>Viridiplantae</taxon>
        <taxon>Streptophyta</taxon>
        <taxon>Embryophyta</taxon>
        <taxon>Tracheophyta</taxon>
        <taxon>Spermatophyta</taxon>
        <taxon>Magnoliopsida</taxon>
        <taxon>Liliopsida</taxon>
        <taxon>Poales</taxon>
        <taxon>Poaceae</taxon>
        <taxon>BOP clade</taxon>
        <taxon>Oryzoideae</taxon>
        <taxon>Oryzeae</taxon>
        <taxon>Oryzinae</taxon>
        <taxon>Oryza</taxon>
    </lineage>
</organism>
<dbReference type="EnsemblPlants" id="OPUNC01G36810.1">
    <property type="protein sequence ID" value="OPUNC01G36810.1"/>
    <property type="gene ID" value="OPUNC01G36810"/>
</dbReference>
<proteinExistence type="predicted"/>
<dbReference type="OMA" id="ERDKAEC"/>
<accession>A0A0E0JRB2</accession>
<protein>
    <submittedName>
        <fullName evidence="1">Uncharacterized protein</fullName>
    </submittedName>
</protein>
<evidence type="ECO:0000313" key="2">
    <source>
        <dbReference type="Proteomes" id="UP000026962"/>
    </source>
</evidence>
<dbReference type="HOGENOM" id="CLU_169267_0_0_1"/>
<sequence length="113" mass="11752">MNELPPPCSLPLRLRAWIRRSTTAIVPRTGDHDRCRAEAAAHQSHRRLCRGRCLSCSMRPRPLLVGAAACTGAEAVASPAARRPGSLPLLAGDEAKVAAAPSMGSCKGGKGSG</sequence>